<feature type="compositionally biased region" description="Basic and acidic residues" evidence="1">
    <location>
        <begin position="19"/>
        <end position="29"/>
    </location>
</feature>
<evidence type="ECO:0000313" key="5">
    <source>
        <dbReference type="Proteomes" id="UP000520767"/>
    </source>
</evidence>
<evidence type="ECO:0000256" key="2">
    <source>
        <dbReference type="SAM" id="Phobius"/>
    </source>
</evidence>
<dbReference type="PRINTS" id="PR00407">
    <property type="entry name" value="EUMOPTERIN"/>
</dbReference>
<dbReference type="InterPro" id="IPR036374">
    <property type="entry name" value="OxRdtase_Mopterin-bd_sf"/>
</dbReference>
<dbReference type="InterPro" id="IPR008335">
    <property type="entry name" value="Mopterin_OxRdtase_euk"/>
</dbReference>
<dbReference type="GO" id="GO:0016491">
    <property type="term" value="F:oxidoreductase activity"/>
    <property type="evidence" value="ECO:0007669"/>
    <property type="project" value="InterPro"/>
</dbReference>
<feature type="transmembrane region" description="Helical" evidence="2">
    <location>
        <begin position="105"/>
        <end position="127"/>
    </location>
</feature>
<dbReference type="Pfam" id="PF00174">
    <property type="entry name" value="Oxidored_molyb"/>
    <property type="match status" value="1"/>
</dbReference>
<keyword evidence="5" id="KW-1185">Reference proteome</keyword>
<reference evidence="4 5" key="1">
    <citation type="submission" date="2020-08" db="EMBL/GenBank/DDBJ databases">
        <title>Genomic Encyclopedia of Type Strains, Phase III (KMG-III): the genomes of soil and plant-associated and newly described type strains.</title>
        <authorList>
            <person name="Whitman W."/>
        </authorList>
    </citation>
    <scope>NUCLEOTIDE SEQUENCE [LARGE SCALE GENOMIC DNA]</scope>
    <source>
        <strain evidence="4 5">CECT 8960</strain>
    </source>
</reference>
<name>A0A7W7QCJ7_9PSEU</name>
<keyword evidence="2" id="KW-1133">Transmembrane helix</keyword>
<feature type="transmembrane region" description="Helical" evidence="2">
    <location>
        <begin position="259"/>
        <end position="282"/>
    </location>
</feature>
<dbReference type="AlphaFoldDB" id="A0A7W7QCJ7"/>
<sequence>MTERSDAASGPPESSVTADTDKNDHEGRVVHRASLREPGSGTSAAAGPPESSLAAGTDKNGRRGGVVHRFLPSPDSRLGRFIRRVQPDEANFRSPAHHEKVTARLGLWLGVAFLLCFLTGLLSHLIQHPPAWFGWPARPANLYRITQGIHVISGVAAVPLLFAKLWSVYPKLFSRPVIRSLPHALERLSILVLAGAAFFELTTGIFNVAQNYPWAFYFPAAHYAVAWIAFGSVVLHVAVKLPIIRRALATPVDPARRSFLRTGFLATGAAVVATAGVTVPLLRDVSPLSWRSDRGPQGLPVNRTANAARVTADPAWRLEIVTRTGITRLSRTQLADLPQRTADLPIACVEGWSQSATWTGVPIADLLALIGAPPGSEVRVTSLERRGAYRVSTLPGSHTRDPDTLLALRLNGETLALDHGFPARIIAPSRPGVLQTKWVHRLEVL</sequence>
<keyword evidence="2" id="KW-0472">Membrane</keyword>
<feature type="transmembrane region" description="Helical" evidence="2">
    <location>
        <begin position="147"/>
        <end position="167"/>
    </location>
</feature>
<comment type="caution">
    <text evidence="4">The sequence shown here is derived from an EMBL/GenBank/DDBJ whole genome shotgun (WGS) entry which is preliminary data.</text>
</comment>
<dbReference type="EMBL" id="JACHJQ010000009">
    <property type="protein sequence ID" value="MBB4911136.1"/>
    <property type="molecule type" value="Genomic_DNA"/>
</dbReference>
<keyword evidence="2" id="KW-0812">Transmembrane</keyword>
<evidence type="ECO:0000259" key="3">
    <source>
        <dbReference type="Pfam" id="PF00174"/>
    </source>
</evidence>
<dbReference type="PANTHER" id="PTHR43032:SF2">
    <property type="entry name" value="BLL0505 PROTEIN"/>
    <property type="match status" value="1"/>
</dbReference>
<feature type="transmembrane region" description="Helical" evidence="2">
    <location>
        <begin position="188"/>
        <end position="209"/>
    </location>
</feature>
<dbReference type="Proteomes" id="UP000520767">
    <property type="component" value="Unassembled WGS sequence"/>
</dbReference>
<evidence type="ECO:0000313" key="4">
    <source>
        <dbReference type="EMBL" id="MBB4911136.1"/>
    </source>
</evidence>
<dbReference type="SUPFAM" id="SSF56524">
    <property type="entry name" value="Oxidoreductase molybdopterin-binding domain"/>
    <property type="match status" value="1"/>
</dbReference>
<accession>A0A7W7QCJ7</accession>
<organism evidence="4 5">
    <name type="scientific">Actinophytocola algeriensis</name>
    <dbReference type="NCBI Taxonomy" id="1768010"/>
    <lineage>
        <taxon>Bacteria</taxon>
        <taxon>Bacillati</taxon>
        <taxon>Actinomycetota</taxon>
        <taxon>Actinomycetes</taxon>
        <taxon>Pseudonocardiales</taxon>
        <taxon>Pseudonocardiaceae</taxon>
    </lineage>
</organism>
<dbReference type="CDD" id="cd00321">
    <property type="entry name" value="SO_family_Moco"/>
    <property type="match status" value="1"/>
</dbReference>
<gene>
    <name evidence="4" type="ORF">FHR82_007396</name>
</gene>
<proteinExistence type="predicted"/>
<feature type="region of interest" description="Disordered" evidence="1">
    <location>
        <begin position="1"/>
        <end position="71"/>
    </location>
</feature>
<dbReference type="InterPro" id="IPR000572">
    <property type="entry name" value="OxRdtase_Mopterin-bd_dom"/>
</dbReference>
<dbReference type="Gene3D" id="3.90.420.10">
    <property type="entry name" value="Oxidoreductase, molybdopterin-binding domain"/>
    <property type="match status" value="1"/>
</dbReference>
<evidence type="ECO:0000256" key="1">
    <source>
        <dbReference type="SAM" id="MobiDB-lite"/>
    </source>
</evidence>
<dbReference type="PANTHER" id="PTHR43032">
    <property type="entry name" value="PROTEIN-METHIONINE-SULFOXIDE REDUCTASE"/>
    <property type="match status" value="1"/>
</dbReference>
<protein>
    <recommendedName>
        <fullName evidence="3">Oxidoreductase molybdopterin-binding domain-containing protein</fullName>
    </recommendedName>
</protein>
<feature type="domain" description="Oxidoreductase molybdopterin-binding" evidence="3">
    <location>
        <begin position="314"/>
        <end position="444"/>
    </location>
</feature>
<feature type="transmembrane region" description="Helical" evidence="2">
    <location>
        <begin position="215"/>
        <end position="239"/>
    </location>
</feature>